<dbReference type="InParanoid" id="A0A409X6A6"/>
<protein>
    <submittedName>
        <fullName evidence="2">Uncharacterized protein</fullName>
    </submittedName>
</protein>
<dbReference type="Proteomes" id="UP000283269">
    <property type="component" value="Unassembled WGS sequence"/>
</dbReference>
<proteinExistence type="predicted"/>
<dbReference type="OrthoDB" id="3059668at2759"/>
<name>A0A409X6A6_PSICY</name>
<keyword evidence="1" id="KW-0812">Transmembrane</keyword>
<feature type="transmembrane region" description="Helical" evidence="1">
    <location>
        <begin position="174"/>
        <end position="196"/>
    </location>
</feature>
<dbReference type="AlphaFoldDB" id="A0A409X6A6"/>
<gene>
    <name evidence="2" type="ORF">CVT25_005514</name>
</gene>
<sequence>MVKLQCSLSAQDCPTLFSPSSTLHKLPYTSQSCVRDPRLLGNIGRCGFPGAGCVVDSLGNDNCAYGGDSSRGYYCNTTYPVPGVCGGNGSFVTSQGDTDVDFAFDYCLSGKAYQASTGSWYCESEQAAIIITPTNSSSTIASTTAHIISSSSGHSITPIPIHRDGAKHRTPTGLIAGVSIAVGVVFILVACFLLWWRSTQNRRSASLGVAQPGPTTLPLALAPSSPQHLEEKDFSSGLPASYSAPTFTYLPEVQHDPNHAARILNYPSTALSTTPVSLAYACDPSSASTAPSSYGSPIPTSIITPNSMQYPSSANLDATEQHLLAARVEADRELAKMQSDGRC</sequence>
<dbReference type="EMBL" id="NHYD01002526">
    <property type="protein sequence ID" value="PPQ86272.1"/>
    <property type="molecule type" value="Genomic_DNA"/>
</dbReference>
<keyword evidence="1" id="KW-0472">Membrane</keyword>
<comment type="caution">
    <text evidence="2">The sequence shown here is derived from an EMBL/GenBank/DDBJ whole genome shotgun (WGS) entry which is preliminary data.</text>
</comment>
<keyword evidence="3" id="KW-1185">Reference proteome</keyword>
<organism evidence="2 3">
    <name type="scientific">Psilocybe cyanescens</name>
    <dbReference type="NCBI Taxonomy" id="93625"/>
    <lineage>
        <taxon>Eukaryota</taxon>
        <taxon>Fungi</taxon>
        <taxon>Dikarya</taxon>
        <taxon>Basidiomycota</taxon>
        <taxon>Agaricomycotina</taxon>
        <taxon>Agaricomycetes</taxon>
        <taxon>Agaricomycetidae</taxon>
        <taxon>Agaricales</taxon>
        <taxon>Agaricineae</taxon>
        <taxon>Strophariaceae</taxon>
        <taxon>Psilocybe</taxon>
    </lineage>
</organism>
<keyword evidence="1" id="KW-1133">Transmembrane helix</keyword>
<reference evidence="2 3" key="1">
    <citation type="journal article" date="2018" name="Evol. Lett.">
        <title>Horizontal gene cluster transfer increased hallucinogenic mushroom diversity.</title>
        <authorList>
            <person name="Reynolds H.T."/>
            <person name="Vijayakumar V."/>
            <person name="Gluck-Thaler E."/>
            <person name="Korotkin H.B."/>
            <person name="Matheny P.B."/>
            <person name="Slot J.C."/>
        </authorList>
    </citation>
    <scope>NUCLEOTIDE SEQUENCE [LARGE SCALE GENOMIC DNA]</scope>
    <source>
        <strain evidence="2 3">2631</strain>
    </source>
</reference>
<evidence type="ECO:0000256" key="1">
    <source>
        <dbReference type="SAM" id="Phobius"/>
    </source>
</evidence>
<evidence type="ECO:0000313" key="2">
    <source>
        <dbReference type="EMBL" id="PPQ86272.1"/>
    </source>
</evidence>
<accession>A0A409X6A6</accession>
<evidence type="ECO:0000313" key="3">
    <source>
        <dbReference type="Proteomes" id="UP000283269"/>
    </source>
</evidence>